<keyword evidence="3" id="KW-1185">Reference proteome</keyword>
<dbReference type="CDD" id="cd00118">
    <property type="entry name" value="LysM"/>
    <property type="match status" value="2"/>
</dbReference>
<dbReference type="Gene3D" id="3.10.350.10">
    <property type="entry name" value="LysM domain"/>
    <property type="match status" value="2"/>
</dbReference>
<dbReference type="Proteomes" id="UP000052232">
    <property type="component" value="Unassembled WGS sequence"/>
</dbReference>
<dbReference type="PANTHER" id="PTHR21666">
    <property type="entry name" value="PEPTIDASE-RELATED"/>
    <property type="match status" value="1"/>
</dbReference>
<feature type="domain" description="LysM" evidence="1">
    <location>
        <begin position="125"/>
        <end position="169"/>
    </location>
</feature>
<dbReference type="SUPFAM" id="SSF51261">
    <property type="entry name" value="Duplicated hybrid motif"/>
    <property type="match status" value="1"/>
</dbReference>
<dbReference type="InterPro" id="IPR018392">
    <property type="entry name" value="LysM"/>
</dbReference>
<protein>
    <submittedName>
        <fullName evidence="2">Membrane protein</fullName>
    </submittedName>
</protein>
<sequence length="356" mass="36817">MAGSDTHGAMQRPFLLILPLGTLLLAACIPYQAERADPAPTPPPQMDADASTVELAEKQPVWTAQQVVANARTVASATYVVQPGDTLRGVGNRTGAGSEAIARHNGLTAPYAIRAGQKLQIPGGRYHLVAEGETGIAIASAYGVAWSRIVAVNDLSEPYMLRRGQRLLLPGDAPARAPGIEQRAAAFRIDIDDVLTGGQPAAADNAAVAVASSAPRPLPSNVPIAQPTRFAGSFAWPVKGVILSRFGPGESGAKNNGIDIAAPAGTPIRATADGVVAYAGDKVAVFGGLVLINHGGSWVSAYGHAARVDVVRGQKVTRGQVIGLVGDTGYASKPKLHFELRKDRAPVNPIGQLPPA</sequence>
<gene>
    <name evidence="2" type="ORF">V473_05490</name>
</gene>
<dbReference type="Gene3D" id="2.70.70.10">
    <property type="entry name" value="Glucose Permease (Domain IIA)"/>
    <property type="match status" value="1"/>
</dbReference>
<dbReference type="InterPro" id="IPR016047">
    <property type="entry name" value="M23ase_b-sheet_dom"/>
</dbReference>
<accession>A0A0J7Y1R8</accession>
<evidence type="ECO:0000313" key="3">
    <source>
        <dbReference type="Proteomes" id="UP000052232"/>
    </source>
</evidence>
<name>A0A0J7Y1R8_9SPHN</name>
<dbReference type="STRING" id="1420583.V473_05490"/>
<dbReference type="Pfam" id="PF01476">
    <property type="entry name" value="LysM"/>
    <property type="match status" value="2"/>
</dbReference>
<dbReference type="CDD" id="cd12797">
    <property type="entry name" value="M23_peptidase"/>
    <property type="match status" value="1"/>
</dbReference>
<dbReference type="PROSITE" id="PS51782">
    <property type="entry name" value="LYSM"/>
    <property type="match status" value="2"/>
</dbReference>
<reference evidence="2 3" key="1">
    <citation type="journal article" date="2015" name="G3 (Bethesda)">
        <title>Insights into Ongoing Evolution of the Hexachlorocyclohexane Catabolic Pathway from Comparative Genomics of Ten Sphingomonadaceae Strains.</title>
        <authorList>
            <person name="Pearce S.L."/>
            <person name="Oakeshott J.G."/>
            <person name="Pandey G."/>
        </authorList>
    </citation>
    <scope>NUCLEOTIDE SEQUENCE [LARGE SCALE GENOMIC DNA]</scope>
    <source>
        <strain evidence="2 3">LL01</strain>
    </source>
</reference>
<dbReference type="Pfam" id="PF01551">
    <property type="entry name" value="Peptidase_M23"/>
    <property type="match status" value="1"/>
</dbReference>
<dbReference type="InterPro" id="IPR036779">
    <property type="entry name" value="LysM_dom_sf"/>
</dbReference>
<comment type="caution">
    <text evidence="2">The sequence shown here is derived from an EMBL/GenBank/DDBJ whole genome shotgun (WGS) entry which is preliminary data.</text>
</comment>
<dbReference type="EMBL" id="JACT01000001">
    <property type="protein sequence ID" value="KMS57667.1"/>
    <property type="molecule type" value="Genomic_DNA"/>
</dbReference>
<dbReference type="PATRIC" id="fig|1420583.3.peg.1105"/>
<feature type="domain" description="LysM" evidence="1">
    <location>
        <begin position="77"/>
        <end position="121"/>
    </location>
</feature>
<dbReference type="RefSeq" id="WP_408021488.1">
    <property type="nucleotide sequence ID" value="NZ_KQ130434.1"/>
</dbReference>
<evidence type="ECO:0000313" key="2">
    <source>
        <dbReference type="EMBL" id="KMS57667.1"/>
    </source>
</evidence>
<dbReference type="SUPFAM" id="SSF54106">
    <property type="entry name" value="LysM domain"/>
    <property type="match status" value="1"/>
</dbReference>
<dbReference type="InterPro" id="IPR050570">
    <property type="entry name" value="Cell_wall_metabolism_enzyme"/>
</dbReference>
<evidence type="ECO:0000259" key="1">
    <source>
        <dbReference type="PROSITE" id="PS51782"/>
    </source>
</evidence>
<proteinExistence type="predicted"/>
<dbReference type="SMART" id="SM00257">
    <property type="entry name" value="LysM"/>
    <property type="match status" value="2"/>
</dbReference>
<dbReference type="PANTHER" id="PTHR21666:SF270">
    <property type="entry name" value="MUREIN HYDROLASE ACTIVATOR ENVC"/>
    <property type="match status" value="1"/>
</dbReference>
<dbReference type="InterPro" id="IPR011055">
    <property type="entry name" value="Dup_hybrid_motif"/>
</dbReference>
<organism evidence="2 3">
    <name type="scientific">Sphingobium cupriresistens LL01</name>
    <dbReference type="NCBI Taxonomy" id="1420583"/>
    <lineage>
        <taxon>Bacteria</taxon>
        <taxon>Pseudomonadati</taxon>
        <taxon>Pseudomonadota</taxon>
        <taxon>Alphaproteobacteria</taxon>
        <taxon>Sphingomonadales</taxon>
        <taxon>Sphingomonadaceae</taxon>
        <taxon>Sphingobium</taxon>
    </lineage>
</organism>
<dbReference type="GO" id="GO:0004222">
    <property type="term" value="F:metalloendopeptidase activity"/>
    <property type="evidence" value="ECO:0007669"/>
    <property type="project" value="TreeGrafter"/>
</dbReference>
<dbReference type="AlphaFoldDB" id="A0A0J7Y1R8"/>